<evidence type="ECO:0000313" key="10">
    <source>
        <dbReference type="EMBL" id="KAJ3199367.1"/>
    </source>
</evidence>
<reference evidence="10" key="1">
    <citation type="submission" date="2020-05" db="EMBL/GenBank/DDBJ databases">
        <title>Phylogenomic resolution of chytrid fungi.</title>
        <authorList>
            <person name="Stajich J.E."/>
            <person name="Amses K."/>
            <person name="Simmons R."/>
            <person name="Seto K."/>
            <person name="Myers J."/>
            <person name="Bonds A."/>
            <person name="Quandt C.A."/>
            <person name="Barry K."/>
            <person name="Liu P."/>
            <person name="Grigoriev I."/>
            <person name="Longcore J.E."/>
            <person name="James T.Y."/>
        </authorList>
    </citation>
    <scope>NUCLEOTIDE SEQUENCE</scope>
    <source>
        <strain evidence="10">JEL0476</strain>
    </source>
</reference>
<evidence type="ECO:0000256" key="7">
    <source>
        <dbReference type="ARBA" id="ARBA00023004"/>
    </source>
</evidence>
<accession>A0AAD5TSY2</accession>
<keyword evidence="8" id="KW-0732">Signal</keyword>
<evidence type="ECO:0000256" key="6">
    <source>
        <dbReference type="ARBA" id="ARBA00023002"/>
    </source>
</evidence>
<proteinExistence type="inferred from homology"/>
<evidence type="ECO:0000256" key="1">
    <source>
        <dbReference type="ARBA" id="ARBA00003917"/>
    </source>
</evidence>
<comment type="function">
    <text evidence="1">Destroys radicals which are normally produced within the cells and which are toxic to biological systems.</text>
</comment>
<dbReference type="PROSITE" id="PS50873">
    <property type="entry name" value="PEROXIDASE_4"/>
    <property type="match status" value="1"/>
</dbReference>
<comment type="caution">
    <text evidence="10">The sequence shown here is derived from an EMBL/GenBank/DDBJ whole genome shotgun (WGS) entry which is preliminary data.</text>
</comment>
<protein>
    <recommendedName>
        <fullName evidence="8">Peroxidase</fullName>
        <ecNumber evidence="8">1.11.1.-</ecNumber>
    </recommendedName>
</protein>
<keyword evidence="7" id="KW-0408">Iron</keyword>
<keyword evidence="4" id="KW-0349">Heme</keyword>
<keyword evidence="3 8" id="KW-0575">Peroxidase</keyword>
<dbReference type="Gene3D" id="1.10.520.10">
    <property type="match status" value="1"/>
</dbReference>
<dbReference type="PANTHER" id="PTHR31356:SF66">
    <property type="entry name" value="CATALASE-PEROXIDASE"/>
    <property type="match status" value="1"/>
</dbReference>
<gene>
    <name evidence="10" type="ORF">HK099_003197</name>
</gene>
<dbReference type="EC" id="1.11.1.-" evidence="8"/>
<dbReference type="InterPro" id="IPR019794">
    <property type="entry name" value="Peroxidases_AS"/>
</dbReference>
<dbReference type="GO" id="GO:0000302">
    <property type="term" value="P:response to reactive oxygen species"/>
    <property type="evidence" value="ECO:0007669"/>
    <property type="project" value="TreeGrafter"/>
</dbReference>
<keyword evidence="6 8" id="KW-0560">Oxidoreductase</keyword>
<dbReference type="Pfam" id="PF00141">
    <property type="entry name" value="peroxidase"/>
    <property type="match status" value="1"/>
</dbReference>
<dbReference type="InterPro" id="IPR002016">
    <property type="entry name" value="Haem_peroxidase"/>
</dbReference>
<dbReference type="PROSITE" id="PS00436">
    <property type="entry name" value="PEROXIDASE_2"/>
    <property type="match status" value="1"/>
</dbReference>
<dbReference type="GO" id="GO:0004601">
    <property type="term" value="F:peroxidase activity"/>
    <property type="evidence" value="ECO:0007669"/>
    <property type="project" value="UniProtKB-KW"/>
</dbReference>
<organism evidence="10 11">
    <name type="scientific">Clydaea vesicula</name>
    <dbReference type="NCBI Taxonomy" id="447962"/>
    <lineage>
        <taxon>Eukaryota</taxon>
        <taxon>Fungi</taxon>
        <taxon>Fungi incertae sedis</taxon>
        <taxon>Chytridiomycota</taxon>
        <taxon>Chytridiomycota incertae sedis</taxon>
        <taxon>Chytridiomycetes</taxon>
        <taxon>Lobulomycetales</taxon>
        <taxon>Lobulomycetaceae</taxon>
        <taxon>Clydaea</taxon>
    </lineage>
</organism>
<keyword evidence="5" id="KW-0479">Metal-binding</keyword>
<dbReference type="GO" id="GO:0042744">
    <property type="term" value="P:hydrogen peroxide catabolic process"/>
    <property type="evidence" value="ECO:0007669"/>
    <property type="project" value="TreeGrafter"/>
</dbReference>
<evidence type="ECO:0000256" key="2">
    <source>
        <dbReference type="ARBA" id="ARBA00005997"/>
    </source>
</evidence>
<feature type="signal peptide" evidence="8">
    <location>
        <begin position="1"/>
        <end position="19"/>
    </location>
</feature>
<dbReference type="InterPro" id="IPR010255">
    <property type="entry name" value="Haem_peroxidase_sf"/>
</dbReference>
<dbReference type="PRINTS" id="PR00458">
    <property type="entry name" value="PEROXIDASE"/>
</dbReference>
<evidence type="ECO:0000256" key="3">
    <source>
        <dbReference type="ARBA" id="ARBA00022559"/>
    </source>
</evidence>
<dbReference type="AlphaFoldDB" id="A0AAD5TSY2"/>
<name>A0AAD5TSY2_9FUNG</name>
<comment type="similarity">
    <text evidence="2">Belongs to the peroxidase family. Cytochrome c peroxidase subfamily.</text>
</comment>
<evidence type="ECO:0000313" key="11">
    <source>
        <dbReference type="Proteomes" id="UP001211065"/>
    </source>
</evidence>
<dbReference type="PRINTS" id="PR00459">
    <property type="entry name" value="ASPEROXIDASE"/>
</dbReference>
<dbReference type="InterPro" id="IPR044831">
    <property type="entry name" value="Ccp1-like"/>
</dbReference>
<feature type="chain" id="PRO_5041780424" description="Peroxidase" evidence="8">
    <location>
        <begin position="20"/>
        <end position="261"/>
    </location>
</feature>
<dbReference type="GO" id="GO:0046872">
    <property type="term" value="F:metal ion binding"/>
    <property type="evidence" value="ECO:0007669"/>
    <property type="project" value="UniProtKB-UniRule"/>
</dbReference>
<sequence length="261" mass="28902">MTKLTCLILIFISLLNVNALIFDRWRVIKPQCRVWDKIAAEMKTAFGGKSCNALATSAIRLSFHDAGTHNQCGSDGSIMIFPVELENANNLQFAKITSFLRSIQNKYPTEGFADIIQFAGILATVLCPGGPKIKFVAGRADATEANDASLLPGLFDTSEKLLKDFDRMGFTPTDLVALLGAHSCGRGTDFIFLPFDQTENKIDSRFYAEVLDEDGPRPGTQRLPSDENVSKDPVTHGTWVKFSQRPLAFKAAYRVKKKKYL</sequence>
<evidence type="ECO:0000256" key="5">
    <source>
        <dbReference type="ARBA" id="ARBA00022723"/>
    </source>
</evidence>
<dbReference type="SUPFAM" id="SSF48113">
    <property type="entry name" value="Heme-dependent peroxidases"/>
    <property type="match status" value="1"/>
</dbReference>
<evidence type="ECO:0000259" key="9">
    <source>
        <dbReference type="PROSITE" id="PS50873"/>
    </source>
</evidence>
<keyword evidence="11" id="KW-1185">Reference proteome</keyword>
<feature type="domain" description="Plant heme peroxidase family profile" evidence="9">
    <location>
        <begin position="54"/>
        <end position="186"/>
    </location>
</feature>
<dbReference type="GO" id="GO:0034599">
    <property type="term" value="P:cellular response to oxidative stress"/>
    <property type="evidence" value="ECO:0007669"/>
    <property type="project" value="InterPro"/>
</dbReference>
<dbReference type="InterPro" id="IPR002207">
    <property type="entry name" value="Peroxidase_I"/>
</dbReference>
<evidence type="ECO:0000256" key="8">
    <source>
        <dbReference type="RuleBase" id="RU363051"/>
    </source>
</evidence>
<dbReference type="GO" id="GO:0020037">
    <property type="term" value="F:heme binding"/>
    <property type="evidence" value="ECO:0007669"/>
    <property type="project" value="UniProtKB-UniRule"/>
</dbReference>
<dbReference type="Proteomes" id="UP001211065">
    <property type="component" value="Unassembled WGS sequence"/>
</dbReference>
<dbReference type="PANTHER" id="PTHR31356">
    <property type="entry name" value="THYLAKOID LUMENAL 29 KDA PROTEIN, CHLOROPLASTIC-RELATED"/>
    <property type="match status" value="1"/>
</dbReference>
<dbReference type="Gene3D" id="1.10.420.10">
    <property type="entry name" value="Peroxidase, domain 2"/>
    <property type="match status" value="1"/>
</dbReference>
<dbReference type="EMBL" id="JADGJW010002129">
    <property type="protein sequence ID" value="KAJ3199367.1"/>
    <property type="molecule type" value="Genomic_DNA"/>
</dbReference>
<evidence type="ECO:0000256" key="4">
    <source>
        <dbReference type="ARBA" id="ARBA00022617"/>
    </source>
</evidence>